<dbReference type="EMBL" id="JACCBU010000001">
    <property type="protein sequence ID" value="NYE70137.1"/>
    <property type="molecule type" value="Genomic_DNA"/>
</dbReference>
<comment type="caution">
    <text evidence="1">The sequence shown here is derived from an EMBL/GenBank/DDBJ whole genome shotgun (WGS) entry which is preliminary data.</text>
</comment>
<reference evidence="1 2" key="1">
    <citation type="submission" date="2020-07" db="EMBL/GenBank/DDBJ databases">
        <title>Sequencing the genomes of 1000 actinobacteria strains.</title>
        <authorList>
            <person name="Klenk H.-P."/>
        </authorList>
    </citation>
    <scope>NUCLEOTIDE SEQUENCE [LARGE SCALE GENOMIC DNA]</scope>
    <source>
        <strain evidence="1 2">DSM 22083</strain>
    </source>
</reference>
<protein>
    <submittedName>
        <fullName evidence="1">Uncharacterized protein</fullName>
    </submittedName>
</protein>
<keyword evidence="2" id="KW-1185">Reference proteome</keyword>
<dbReference type="RefSeq" id="WP_179749376.1">
    <property type="nucleotide sequence ID" value="NZ_JACCBU010000001.1"/>
</dbReference>
<sequence>MTESKGYLDDVDVELDDGSIVKINFYDPVRLAQDIEAELGRGAVGLAWKRLIVVDSVTPAAMQAAVQAMSPDFFD</sequence>
<evidence type="ECO:0000313" key="1">
    <source>
        <dbReference type="EMBL" id="NYE70137.1"/>
    </source>
</evidence>
<name>A0A7Y9I4P0_9ACTN</name>
<dbReference type="Proteomes" id="UP000569914">
    <property type="component" value="Unassembled WGS sequence"/>
</dbReference>
<organism evidence="1 2">
    <name type="scientific">Microlunatus parietis</name>
    <dbReference type="NCBI Taxonomy" id="682979"/>
    <lineage>
        <taxon>Bacteria</taxon>
        <taxon>Bacillati</taxon>
        <taxon>Actinomycetota</taxon>
        <taxon>Actinomycetes</taxon>
        <taxon>Propionibacteriales</taxon>
        <taxon>Propionibacteriaceae</taxon>
        <taxon>Microlunatus</taxon>
    </lineage>
</organism>
<gene>
    <name evidence="1" type="ORF">BKA15_001466</name>
</gene>
<dbReference type="AlphaFoldDB" id="A0A7Y9I4P0"/>
<proteinExistence type="predicted"/>
<accession>A0A7Y9I4P0</accession>
<evidence type="ECO:0000313" key="2">
    <source>
        <dbReference type="Proteomes" id="UP000569914"/>
    </source>
</evidence>